<accession>A0ACB5UB11</accession>
<reference evidence="1" key="1">
    <citation type="submission" date="2023-04" db="EMBL/GenBank/DDBJ databases">
        <title>Ambrosiozyma monospora NBRC 10751.</title>
        <authorList>
            <person name="Ichikawa N."/>
            <person name="Sato H."/>
            <person name="Tonouchi N."/>
        </authorList>
    </citation>
    <scope>NUCLEOTIDE SEQUENCE</scope>
    <source>
        <strain evidence="1">NBRC 10751</strain>
    </source>
</reference>
<gene>
    <name evidence="1" type="ORF">Amon02_001290500</name>
</gene>
<name>A0ACB5UB11_AMBMO</name>
<evidence type="ECO:0000313" key="2">
    <source>
        <dbReference type="Proteomes" id="UP001165064"/>
    </source>
</evidence>
<dbReference type="Proteomes" id="UP001165064">
    <property type="component" value="Unassembled WGS sequence"/>
</dbReference>
<proteinExistence type="predicted"/>
<comment type="caution">
    <text evidence="1">The sequence shown here is derived from an EMBL/GenBank/DDBJ whole genome shotgun (WGS) entry which is preliminary data.</text>
</comment>
<sequence>MHEYKITAHSLYAAVSVGLQTDDILSVLNRLSKVPVAESVVNFIRQATVSYGKVKLVLKYNRYFVESPQADILQMLLKDEVIGPLRIKSSETTVTTSDGLVHTKAPEKGDLVIAGTKNKDNKKDADGSKKDEEDNDKEDIEAEFANVIGETGENEDDDDIDTVHSFEISSESVETIKKRCLDIDYPMLEEYDFRNDNRNAQCLVTVVPDLVLLCYRVVLVRLWLVLLLLVR</sequence>
<organism evidence="1 2">
    <name type="scientific">Ambrosiozyma monospora</name>
    <name type="common">Yeast</name>
    <name type="synonym">Endomycopsis monosporus</name>
    <dbReference type="NCBI Taxonomy" id="43982"/>
    <lineage>
        <taxon>Eukaryota</taxon>
        <taxon>Fungi</taxon>
        <taxon>Dikarya</taxon>
        <taxon>Ascomycota</taxon>
        <taxon>Saccharomycotina</taxon>
        <taxon>Pichiomycetes</taxon>
        <taxon>Pichiales</taxon>
        <taxon>Pichiaceae</taxon>
        <taxon>Ambrosiozyma</taxon>
    </lineage>
</organism>
<dbReference type="EMBL" id="BSXS01016215">
    <property type="protein sequence ID" value="GMF07442.1"/>
    <property type="molecule type" value="Genomic_DNA"/>
</dbReference>
<protein>
    <submittedName>
        <fullName evidence="1">Unnamed protein product</fullName>
    </submittedName>
</protein>
<evidence type="ECO:0000313" key="1">
    <source>
        <dbReference type="EMBL" id="GMF07442.1"/>
    </source>
</evidence>
<keyword evidence="2" id="KW-1185">Reference proteome</keyword>